<dbReference type="RefSeq" id="WP_066166732.1">
    <property type="nucleotide sequence ID" value="NZ_CP136137.1"/>
</dbReference>
<sequence>MIGALLRRAAARASAPTDLAFTRRQLYYETCRLLLPVHLLPRPLAFTVPPVLPYRWFTAALRRAGDLDRMLPEPDQAATAPGAMTAEPDLFDYALPRLLICQSPAVAAMLRANGTPMESACPVLSLHDLPLHDGLVRMLAQTAVDGAEGATIYVLHDDSPEGWALPGRLESLTDLPDTVTVTPIGLRRSQTAPLHLPRRGPRRSAPVDVEAVPPAMLLRSVHRLVRGVHRRPEPIIDLRAARSAGFLTWPHPRTAAERPPATARSTR</sequence>
<proteinExistence type="predicted"/>
<keyword evidence="2" id="KW-1185">Reference proteome</keyword>
<dbReference type="Proteomes" id="UP001479933">
    <property type="component" value="Chromosome"/>
</dbReference>
<dbReference type="EMBL" id="CP136137">
    <property type="protein sequence ID" value="WYY08226.1"/>
    <property type="molecule type" value="Genomic_DNA"/>
</dbReference>
<protein>
    <submittedName>
        <fullName evidence="1">Uncharacterized protein</fullName>
    </submittedName>
</protein>
<reference evidence="1 2" key="1">
    <citation type="journal article" date="2023" name="Virus Evol.">
        <title>Computational host range prediction-The good, the bad, and the ugly.</title>
        <authorList>
            <person name="Howell A.A."/>
            <person name="Versoza C.J."/>
            <person name="Pfeifer S.P."/>
        </authorList>
    </citation>
    <scope>NUCLEOTIDE SEQUENCE [LARGE SCALE GENOMIC DNA]</scope>
    <source>
        <strain evidence="1 2">1610/1b</strain>
    </source>
</reference>
<evidence type="ECO:0000313" key="2">
    <source>
        <dbReference type="Proteomes" id="UP001479933"/>
    </source>
</evidence>
<organism evidence="1 2">
    <name type="scientific">Gordonia hydrophobica</name>
    <dbReference type="NCBI Taxonomy" id="40516"/>
    <lineage>
        <taxon>Bacteria</taxon>
        <taxon>Bacillati</taxon>
        <taxon>Actinomycetota</taxon>
        <taxon>Actinomycetes</taxon>
        <taxon>Mycobacteriales</taxon>
        <taxon>Gordoniaceae</taxon>
        <taxon>Gordonia</taxon>
    </lineage>
</organism>
<name>A0ABZ2U3G4_9ACTN</name>
<gene>
    <name evidence="1" type="ORF">RVF87_03860</name>
</gene>
<evidence type="ECO:0000313" key="1">
    <source>
        <dbReference type="EMBL" id="WYY08226.1"/>
    </source>
</evidence>
<accession>A0ABZ2U3G4</accession>